<dbReference type="Proteomes" id="UP001190926">
    <property type="component" value="Unassembled WGS sequence"/>
</dbReference>
<dbReference type="PANTHER" id="PTHR39112:SF1">
    <property type="entry name" value="PROTEIN RALF-LIKE 27"/>
    <property type="match status" value="1"/>
</dbReference>
<proteinExistence type="predicted"/>
<feature type="signal peptide" evidence="1">
    <location>
        <begin position="1"/>
        <end position="25"/>
    </location>
</feature>
<feature type="chain" id="PRO_5041961733" evidence="1">
    <location>
        <begin position="26"/>
        <end position="115"/>
    </location>
</feature>
<dbReference type="InterPro" id="IPR039252">
    <property type="entry name" value="RALFL27"/>
</dbReference>
<evidence type="ECO:0000256" key="1">
    <source>
        <dbReference type="SAM" id="SignalP"/>
    </source>
</evidence>
<comment type="caution">
    <text evidence="2">The sequence shown here is derived from an EMBL/GenBank/DDBJ whole genome shotgun (WGS) entry which is preliminary data.</text>
</comment>
<gene>
    <name evidence="2" type="ORF">C2S53_007490</name>
</gene>
<reference evidence="2 3" key="1">
    <citation type="journal article" date="2021" name="Nat. Commun.">
        <title>Incipient diploidization of the medicinal plant Perilla within 10,000 years.</title>
        <authorList>
            <person name="Zhang Y."/>
            <person name="Shen Q."/>
            <person name="Leng L."/>
            <person name="Zhang D."/>
            <person name="Chen S."/>
            <person name="Shi Y."/>
            <person name="Ning Z."/>
            <person name="Chen S."/>
        </authorList>
    </citation>
    <scope>NUCLEOTIDE SEQUENCE [LARGE SCALE GENOMIC DNA]</scope>
    <source>
        <strain evidence="3">cv. PC099</strain>
    </source>
</reference>
<dbReference type="PANTHER" id="PTHR39112">
    <property type="entry name" value="PROTEIN RALF-LIKE 27-RELATED"/>
    <property type="match status" value="1"/>
</dbReference>
<sequence>MAKILKLKACVYICSLALLLYSSDCFLIASTCNSSAADHCNAAATMEKDAEILVIMDHESGMTRRILATKTISYGSQNPDKPYCDAHVQGSCIGKDSKFYKDRPCNYNNLCDRDT</sequence>
<keyword evidence="1" id="KW-0732">Signal</keyword>
<organism evidence="2 3">
    <name type="scientific">Perilla frutescens var. hirtella</name>
    <name type="common">Perilla citriodora</name>
    <name type="synonym">Perilla setoyensis</name>
    <dbReference type="NCBI Taxonomy" id="608512"/>
    <lineage>
        <taxon>Eukaryota</taxon>
        <taxon>Viridiplantae</taxon>
        <taxon>Streptophyta</taxon>
        <taxon>Embryophyta</taxon>
        <taxon>Tracheophyta</taxon>
        <taxon>Spermatophyta</taxon>
        <taxon>Magnoliopsida</taxon>
        <taxon>eudicotyledons</taxon>
        <taxon>Gunneridae</taxon>
        <taxon>Pentapetalae</taxon>
        <taxon>asterids</taxon>
        <taxon>lamiids</taxon>
        <taxon>Lamiales</taxon>
        <taxon>Lamiaceae</taxon>
        <taxon>Nepetoideae</taxon>
        <taxon>Elsholtzieae</taxon>
        <taxon>Perilla</taxon>
    </lineage>
</organism>
<evidence type="ECO:0000313" key="3">
    <source>
        <dbReference type="Proteomes" id="UP001190926"/>
    </source>
</evidence>
<evidence type="ECO:0000313" key="2">
    <source>
        <dbReference type="EMBL" id="KAH6830324.1"/>
    </source>
</evidence>
<protein>
    <submittedName>
        <fullName evidence="2">Uncharacterized protein</fullName>
    </submittedName>
</protein>
<dbReference type="EMBL" id="SDAM02000099">
    <property type="protein sequence ID" value="KAH6830324.1"/>
    <property type="molecule type" value="Genomic_DNA"/>
</dbReference>
<accession>A0AAD4JAR4</accession>
<dbReference type="AlphaFoldDB" id="A0AAD4JAR4"/>
<name>A0AAD4JAR4_PERFH</name>
<keyword evidence="3" id="KW-1185">Reference proteome</keyword>